<protein>
    <submittedName>
        <fullName evidence="1">Uncharacterized protein</fullName>
    </submittedName>
</protein>
<dbReference type="AlphaFoldDB" id="A0A916PHG1"/>
<evidence type="ECO:0000313" key="2">
    <source>
        <dbReference type="Proteomes" id="UP000039021"/>
    </source>
</evidence>
<gene>
    <name evidence="1" type="ORF">ERS007739_04843</name>
</gene>
<accession>A0A916PHG1</accession>
<comment type="caution">
    <text evidence="1">The sequence shown here is derived from an EMBL/GenBank/DDBJ whole genome shotgun (WGS) entry which is preliminary data.</text>
</comment>
<name>A0A916PHG1_MYCTX</name>
<evidence type="ECO:0000313" key="1">
    <source>
        <dbReference type="EMBL" id="CPA78618.1"/>
    </source>
</evidence>
<sequence length="45" mass="4880">MRSAMTGTPLGPPRSCAYKPTAYATPAPLIPSAVRSIWSRVSVFW</sequence>
<dbReference type="Proteomes" id="UP000039021">
    <property type="component" value="Unassembled WGS sequence"/>
</dbReference>
<organism evidence="1 2">
    <name type="scientific">Mycobacterium tuberculosis</name>
    <dbReference type="NCBI Taxonomy" id="1773"/>
    <lineage>
        <taxon>Bacteria</taxon>
        <taxon>Bacillati</taxon>
        <taxon>Actinomycetota</taxon>
        <taxon>Actinomycetes</taxon>
        <taxon>Mycobacteriales</taxon>
        <taxon>Mycobacteriaceae</taxon>
        <taxon>Mycobacterium</taxon>
        <taxon>Mycobacterium tuberculosis complex</taxon>
    </lineage>
</organism>
<proteinExistence type="predicted"/>
<dbReference type="EMBL" id="CSBK01003300">
    <property type="protein sequence ID" value="CPA78618.1"/>
    <property type="molecule type" value="Genomic_DNA"/>
</dbReference>
<reference evidence="2" key="1">
    <citation type="submission" date="2015-03" db="EMBL/GenBank/DDBJ databases">
        <authorList>
            <consortium name="Pathogen Informatics"/>
        </authorList>
    </citation>
    <scope>NUCLEOTIDE SEQUENCE [LARGE SCALE GENOMIC DNA]</scope>
    <source>
        <strain evidence="2">N09902308</strain>
    </source>
</reference>